<dbReference type="GO" id="GO:0006654">
    <property type="term" value="P:phosphatidic acid biosynthetic process"/>
    <property type="evidence" value="ECO:0000318"/>
    <property type="project" value="GO_Central"/>
</dbReference>
<dbReference type="InterPro" id="IPR029059">
    <property type="entry name" value="AB_hydrolase_5"/>
</dbReference>
<evidence type="ECO:0000313" key="3">
    <source>
        <dbReference type="EMBL" id="PNR51596.1"/>
    </source>
</evidence>
<dbReference type="Gramene" id="Pp3c7_23890V3.1">
    <property type="protein sequence ID" value="Pp3c7_23890V3.1"/>
    <property type="gene ID" value="Pp3c7_23890"/>
</dbReference>
<sequence length="436" mass="47707">MPSLSRSKWLLEPFAIIVLVAAIAVATAQDNWHGNKERENFQFSFSEQAADALRSQENLSAEYVAGIGYAFLGTNATVSSILRGPKMSRGLVIMPEAGVAPEAYAPFARVVALYGYHATIVERPTPELVIKAMMLQPQLQYWILAGHGNGGTVAAHVAVTLHPKVEALILLASPLPRDVNLKLLNLLLVVAYSENDTLVTSAAVKRSFSRMADVSLTSPQSITTLWKKLASLYLYAVSLSHWAGAIEKALSCGDNMKIIPGRNDSKPYPGDIRVKFAEVPMNGTNANAIFDSNHPLFSGVPTNKWAIAGHSAGGLAASLYASRFRHRIYAAVLHAGAWAANFTQSDLPVVQIYGTLDDIGRGGYDRYRYRNTDPPPEGSGPLVNLETSKFVPLPVQITTKAEIMGIRWLIRLRHLVWSNNMEHLLKRPLHFLVKCS</sequence>
<dbReference type="Gene3D" id="3.40.50.1820">
    <property type="entry name" value="alpha/beta hydrolase"/>
    <property type="match status" value="2"/>
</dbReference>
<protein>
    <recommendedName>
        <fullName evidence="2">Alpha/beta hydrolase fold-5 domain-containing protein</fullName>
    </recommendedName>
</protein>
<dbReference type="GO" id="GO:0004623">
    <property type="term" value="F:phospholipase A2 activity"/>
    <property type="evidence" value="ECO:0000318"/>
    <property type="project" value="GO_Central"/>
</dbReference>
<dbReference type="InParanoid" id="A0A2K1KCT4"/>
<keyword evidence="5" id="KW-1185">Reference proteome</keyword>
<dbReference type="GO" id="GO:0042171">
    <property type="term" value="F:lysophosphatidic acid acyltransferase activity"/>
    <property type="evidence" value="ECO:0000318"/>
    <property type="project" value="GO_Central"/>
</dbReference>
<dbReference type="EnsemblPlants" id="Pp3c7_23890V3.1">
    <property type="protein sequence ID" value="Pp3c7_23890V3.1"/>
    <property type="gene ID" value="Pp3c7_23890"/>
</dbReference>
<reference evidence="4" key="3">
    <citation type="submission" date="2020-12" db="UniProtKB">
        <authorList>
            <consortium name="EnsemblPlants"/>
        </authorList>
    </citation>
    <scope>IDENTIFICATION</scope>
</reference>
<feature type="signal peptide" evidence="1">
    <location>
        <begin position="1"/>
        <end position="28"/>
    </location>
</feature>
<accession>A0A2K1KCT4</accession>
<evidence type="ECO:0000256" key="1">
    <source>
        <dbReference type="SAM" id="SignalP"/>
    </source>
</evidence>
<proteinExistence type="predicted"/>
<feature type="domain" description="Alpha/beta hydrolase fold-5" evidence="2">
    <location>
        <begin position="91"/>
        <end position="212"/>
    </location>
</feature>
<dbReference type="SUPFAM" id="SSF53474">
    <property type="entry name" value="alpha/beta-Hydrolases"/>
    <property type="match status" value="2"/>
</dbReference>
<dbReference type="GO" id="GO:0055088">
    <property type="term" value="P:lipid homeostasis"/>
    <property type="evidence" value="ECO:0000318"/>
    <property type="project" value="GO_Central"/>
</dbReference>
<evidence type="ECO:0000313" key="5">
    <source>
        <dbReference type="Proteomes" id="UP000006727"/>
    </source>
</evidence>
<dbReference type="AlphaFoldDB" id="A0A2K1KCT4"/>
<dbReference type="Proteomes" id="UP000006727">
    <property type="component" value="Chromosome 7"/>
</dbReference>
<dbReference type="EMBL" id="ABEU02000007">
    <property type="protein sequence ID" value="PNR51596.1"/>
    <property type="molecule type" value="Genomic_DNA"/>
</dbReference>
<evidence type="ECO:0000313" key="4">
    <source>
        <dbReference type="EnsemblPlants" id="Pp3c7_23890V3.1"/>
    </source>
</evidence>
<dbReference type="InterPro" id="IPR029058">
    <property type="entry name" value="AB_hydrolase_fold"/>
</dbReference>
<gene>
    <name evidence="3" type="ORF">PHYPA_010783</name>
</gene>
<reference evidence="3 5" key="1">
    <citation type="journal article" date="2008" name="Science">
        <title>The Physcomitrella genome reveals evolutionary insights into the conquest of land by plants.</title>
        <authorList>
            <person name="Rensing S."/>
            <person name="Lang D."/>
            <person name="Zimmer A."/>
            <person name="Terry A."/>
            <person name="Salamov A."/>
            <person name="Shapiro H."/>
            <person name="Nishiyama T."/>
            <person name="Perroud P.-F."/>
            <person name="Lindquist E."/>
            <person name="Kamisugi Y."/>
            <person name="Tanahashi T."/>
            <person name="Sakakibara K."/>
            <person name="Fujita T."/>
            <person name="Oishi K."/>
            <person name="Shin-I T."/>
            <person name="Kuroki Y."/>
            <person name="Toyoda A."/>
            <person name="Suzuki Y."/>
            <person name="Hashimoto A."/>
            <person name="Yamaguchi K."/>
            <person name="Sugano A."/>
            <person name="Kohara Y."/>
            <person name="Fujiyama A."/>
            <person name="Anterola A."/>
            <person name="Aoki S."/>
            <person name="Ashton N."/>
            <person name="Barbazuk W.B."/>
            <person name="Barker E."/>
            <person name="Bennetzen J."/>
            <person name="Bezanilla M."/>
            <person name="Blankenship R."/>
            <person name="Cho S.H."/>
            <person name="Dutcher S."/>
            <person name="Estelle M."/>
            <person name="Fawcett J.A."/>
            <person name="Gundlach H."/>
            <person name="Hanada K."/>
            <person name="Heyl A."/>
            <person name="Hicks K.A."/>
            <person name="Hugh J."/>
            <person name="Lohr M."/>
            <person name="Mayer K."/>
            <person name="Melkozernov A."/>
            <person name="Murata T."/>
            <person name="Nelson D."/>
            <person name="Pils B."/>
            <person name="Prigge M."/>
            <person name="Reiss B."/>
            <person name="Renner T."/>
            <person name="Rombauts S."/>
            <person name="Rushton P."/>
            <person name="Sanderfoot A."/>
            <person name="Schween G."/>
            <person name="Shiu S.-H."/>
            <person name="Stueber K."/>
            <person name="Theodoulou F.L."/>
            <person name="Tu H."/>
            <person name="Van de Peer Y."/>
            <person name="Verrier P.J."/>
            <person name="Waters E."/>
            <person name="Wood A."/>
            <person name="Yang L."/>
            <person name="Cove D."/>
            <person name="Cuming A."/>
            <person name="Hasebe M."/>
            <person name="Lucas S."/>
            <person name="Mishler D.B."/>
            <person name="Reski R."/>
            <person name="Grigoriev I."/>
            <person name="Quatrano R.S."/>
            <person name="Boore J.L."/>
        </authorList>
    </citation>
    <scope>NUCLEOTIDE SEQUENCE [LARGE SCALE GENOMIC DNA]</scope>
    <source>
        <strain evidence="4 5">cv. Gransden 2004</strain>
    </source>
</reference>
<feature type="chain" id="PRO_5033311046" description="Alpha/beta hydrolase fold-5 domain-containing protein" evidence="1">
    <location>
        <begin position="29"/>
        <end position="436"/>
    </location>
</feature>
<reference evidence="3 5" key="2">
    <citation type="journal article" date="2018" name="Plant J.">
        <title>The Physcomitrella patens chromosome-scale assembly reveals moss genome structure and evolution.</title>
        <authorList>
            <person name="Lang D."/>
            <person name="Ullrich K.K."/>
            <person name="Murat F."/>
            <person name="Fuchs J."/>
            <person name="Jenkins J."/>
            <person name="Haas F.B."/>
            <person name="Piednoel M."/>
            <person name="Gundlach H."/>
            <person name="Van Bel M."/>
            <person name="Meyberg R."/>
            <person name="Vives C."/>
            <person name="Morata J."/>
            <person name="Symeonidi A."/>
            <person name="Hiss M."/>
            <person name="Muchero W."/>
            <person name="Kamisugi Y."/>
            <person name="Saleh O."/>
            <person name="Blanc G."/>
            <person name="Decker E.L."/>
            <person name="van Gessel N."/>
            <person name="Grimwood J."/>
            <person name="Hayes R.D."/>
            <person name="Graham S.W."/>
            <person name="Gunter L.E."/>
            <person name="McDaniel S.F."/>
            <person name="Hoernstein S.N.W."/>
            <person name="Larsson A."/>
            <person name="Li F.W."/>
            <person name="Perroud P.F."/>
            <person name="Phillips J."/>
            <person name="Ranjan P."/>
            <person name="Rokshar D.S."/>
            <person name="Rothfels C.J."/>
            <person name="Schneider L."/>
            <person name="Shu S."/>
            <person name="Stevenson D.W."/>
            <person name="Thummler F."/>
            <person name="Tillich M."/>
            <person name="Villarreal Aguilar J.C."/>
            <person name="Widiez T."/>
            <person name="Wong G.K."/>
            <person name="Wymore A."/>
            <person name="Zhang Y."/>
            <person name="Zimmer A.D."/>
            <person name="Quatrano R.S."/>
            <person name="Mayer K.F.X."/>
            <person name="Goodstein D."/>
            <person name="Casacuberta J.M."/>
            <person name="Vandepoele K."/>
            <person name="Reski R."/>
            <person name="Cuming A.C."/>
            <person name="Tuskan G.A."/>
            <person name="Maumus F."/>
            <person name="Salse J."/>
            <person name="Schmutz J."/>
            <person name="Rensing S.A."/>
        </authorList>
    </citation>
    <scope>NUCLEOTIDE SEQUENCE [LARGE SCALE GENOMIC DNA]</scope>
    <source>
        <strain evidence="4 5">cv. Gransden 2004</strain>
    </source>
</reference>
<evidence type="ECO:0000259" key="2">
    <source>
        <dbReference type="Pfam" id="PF12695"/>
    </source>
</evidence>
<keyword evidence="1" id="KW-0732">Signal</keyword>
<dbReference type="Pfam" id="PF12695">
    <property type="entry name" value="Abhydrolase_5"/>
    <property type="match status" value="1"/>
</dbReference>
<name>A0A2K1KCT4_PHYPA</name>
<organism evidence="3">
    <name type="scientific">Physcomitrium patens</name>
    <name type="common">Spreading-leaved earth moss</name>
    <name type="synonym">Physcomitrella patens</name>
    <dbReference type="NCBI Taxonomy" id="3218"/>
    <lineage>
        <taxon>Eukaryota</taxon>
        <taxon>Viridiplantae</taxon>
        <taxon>Streptophyta</taxon>
        <taxon>Embryophyta</taxon>
        <taxon>Bryophyta</taxon>
        <taxon>Bryophytina</taxon>
        <taxon>Bryopsida</taxon>
        <taxon>Funariidae</taxon>
        <taxon>Funariales</taxon>
        <taxon>Funariaceae</taxon>
        <taxon>Physcomitrium</taxon>
    </lineage>
</organism>